<comment type="cofactor">
    <cofactor evidence="1 9">
        <name>[4Fe-4S] cluster</name>
        <dbReference type="ChEBI" id="CHEBI:49883"/>
    </cofactor>
</comment>
<dbReference type="AlphaFoldDB" id="A0A830HYJ7"/>
<feature type="short sequence motif" description="Cx2C motif 2" evidence="9">
    <location>
        <begin position="222"/>
        <end position="225"/>
    </location>
</feature>
<evidence type="ECO:0000256" key="4">
    <source>
        <dbReference type="ARBA" id="ARBA00022490"/>
    </source>
</evidence>
<keyword evidence="14" id="KW-1185">Reference proteome</keyword>
<feature type="binding site" evidence="9">
    <location>
        <position position="176"/>
    </location>
    <ligand>
        <name>[2Fe-2S] cluster</name>
        <dbReference type="ChEBI" id="CHEBI:190135"/>
    </ligand>
</feature>
<comment type="cofactor">
    <cofactor evidence="9">
        <name>[2Fe-2S] cluster</name>
        <dbReference type="ChEBI" id="CHEBI:190135"/>
    </cofactor>
</comment>
<feature type="binding site" evidence="9">
    <location>
        <position position="179"/>
    </location>
    <ligand>
        <name>[2Fe-2S] cluster</name>
        <dbReference type="ChEBI" id="CHEBI:190135"/>
    </ligand>
</feature>
<dbReference type="InterPro" id="IPR007785">
    <property type="entry name" value="Anamorsin"/>
</dbReference>
<feature type="chain" id="PRO_5032632515" description="Anamorsin homolog" evidence="11">
    <location>
        <begin position="21"/>
        <end position="243"/>
    </location>
</feature>
<evidence type="ECO:0000256" key="1">
    <source>
        <dbReference type="ARBA" id="ARBA00001966"/>
    </source>
</evidence>
<comment type="caution">
    <text evidence="13">The sequence shown here is derived from an EMBL/GenBank/DDBJ whole genome shotgun (WGS) entry which is preliminary data.</text>
</comment>
<feature type="binding site" evidence="9">
    <location>
        <position position="211"/>
    </location>
    <ligand>
        <name>[4Fe-4S] cluster</name>
        <dbReference type="ChEBI" id="CHEBI:49883"/>
    </ligand>
</feature>
<keyword evidence="5 9" id="KW-0479">Metal-binding</keyword>
<evidence type="ECO:0000256" key="10">
    <source>
        <dbReference type="SAM" id="MobiDB-lite"/>
    </source>
</evidence>
<dbReference type="PANTHER" id="PTHR13273">
    <property type="entry name" value="ANAMORSIN"/>
    <property type="match status" value="1"/>
</dbReference>
<dbReference type="GO" id="GO:0009055">
    <property type="term" value="F:electron transfer activity"/>
    <property type="evidence" value="ECO:0007669"/>
    <property type="project" value="UniProtKB-UniRule"/>
</dbReference>
<dbReference type="OrthoDB" id="311633at2759"/>
<dbReference type="GO" id="GO:0016226">
    <property type="term" value="P:iron-sulfur cluster assembly"/>
    <property type="evidence" value="ECO:0007669"/>
    <property type="project" value="UniProtKB-UniRule"/>
</dbReference>
<reference evidence="13" key="1">
    <citation type="submission" date="2020-10" db="EMBL/GenBank/DDBJ databases">
        <title>Unveiling of a novel bifunctional photoreceptor, Dualchrome1, isolated from a cosmopolitan green alga.</title>
        <authorList>
            <person name="Suzuki S."/>
            <person name="Kawachi M."/>
        </authorList>
    </citation>
    <scope>NUCLEOTIDE SEQUENCE</scope>
    <source>
        <strain evidence="13">NIES 2893</strain>
    </source>
</reference>
<dbReference type="GO" id="GO:0051537">
    <property type="term" value="F:2 iron, 2 sulfur cluster binding"/>
    <property type="evidence" value="ECO:0007669"/>
    <property type="project" value="UniProtKB-UniRule"/>
</dbReference>
<evidence type="ECO:0000256" key="11">
    <source>
        <dbReference type="SAM" id="SignalP"/>
    </source>
</evidence>
<comment type="similarity">
    <text evidence="2 9">Belongs to the anamorsin family.</text>
</comment>
<keyword evidence="8 9" id="KW-0496">Mitochondrion</keyword>
<dbReference type="InterPro" id="IPR046408">
    <property type="entry name" value="CIAPIN1"/>
</dbReference>
<evidence type="ECO:0000313" key="14">
    <source>
        <dbReference type="Proteomes" id="UP000660262"/>
    </source>
</evidence>
<comment type="subunit">
    <text evidence="9">Monomer.</text>
</comment>
<protein>
    <recommendedName>
        <fullName evidence="9">Anamorsin homolog</fullName>
    </recommendedName>
    <alternativeName>
        <fullName evidence="9">Fe-S cluster assembly protein DRE2 homolog</fullName>
    </alternativeName>
</protein>
<evidence type="ECO:0000256" key="5">
    <source>
        <dbReference type="ARBA" id="ARBA00022723"/>
    </source>
</evidence>
<sequence>MAASTMTTSTALMPLNLTSALLLLPMGMNRGGLGAGNDSELVALLSSARRVLSPSALLAVVPMPNTPIAVQQSYANALLLAGFVDAAVSDNTFVVAKNPAWSAGAAVPLKRKTAATAPAPAPTNAKVTLTADDLVDEDALLLEEDRAPPPAVETETTKDGGEGGGGGCGSNPRKACANCSCGRADALARGEVPEKPVVTQEMLDNPQTGGCGSCGLGDAFRCEGCPYRGLPTFKPGEKIVLDV</sequence>
<evidence type="ECO:0000313" key="13">
    <source>
        <dbReference type="EMBL" id="GHP11655.1"/>
    </source>
</evidence>
<accession>A0A830HYJ7</accession>
<keyword evidence="3 9" id="KW-0004">4Fe-4S</keyword>
<evidence type="ECO:0000256" key="3">
    <source>
        <dbReference type="ARBA" id="ARBA00022485"/>
    </source>
</evidence>
<dbReference type="PANTHER" id="PTHR13273:SF14">
    <property type="entry name" value="ANAMORSIN"/>
    <property type="match status" value="1"/>
</dbReference>
<comment type="domain">
    <text evidence="9">The C-terminal domain binds 2 Fe-S clusters but is otherwise mostly in an intrinsically disordered conformation.</text>
</comment>
<feature type="signal peptide" evidence="11">
    <location>
        <begin position="1"/>
        <end position="20"/>
    </location>
</feature>
<evidence type="ECO:0000256" key="8">
    <source>
        <dbReference type="ARBA" id="ARBA00023128"/>
    </source>
</evidence>
<dbReference type="EMBL" id="BNJQ01000035">
    <property type="protein sequence ID" value="GHP11655.1"/>
    <property type="molecule type" value="Genomic_DNA"/>
</dbReference>
<keyword evidence="4 9" id="KW-0963">Cytoplasm</keyword>
<feature type="binding site" evidence="9">
    <location>
        <position position="181"/>
    </location>
    <ligand>
        <name>[2Fe-2S] cluster</name>
        <dbReference type="ChEBI" id="CHEBI:190135"/>
    </ligand>
</feature>
<dbReference type="Pfam" id="PF05093">
    <property type="entry name" value="CIAPIN1"/>
    <property type="match status" value="1"/>
</dbReference>
<dbReference type="GO" id="GO:0046872">
    <property type="term" value="F:metal ion binding"/>
    <property type="evidence" value="ECO:0007669"/>
    <property type="project" value="UniProtKB-KW"/>
</dbReference>
<feature type="region of interest" description="Disordered" evidence="10">
    <location>
        <begin position="145"/>
        <end position="169"/>
    </location>
</feature>
<feature type="binding site" evidence="9">
    <location>
        <position position="222"/>
    </location>
    <ligand>
        <name>[4Fe-4S] cluster</name>
        <dbReference type="ChEBI" id="CHEBI:49883"/>
    </ligand>
</feature>
<keyword evidence="11" id="KW-0732">Signal</keyword>
<evidence type="ECO:0000256" key="9">
    <source>
        <dbReference type="HAMAP-Rule" id="MF_03115"/>
    </source>
</evidence>
<evidence type="ECO:0000256" key="7">
    <source>
        <dbReference type="ARBA" id="ARBA00023014"/>
    </source>
</evidence>
<feature type="binding site" evidence="9">
    <location>
        <position position="214"/>
    </location>
    <ligand>
        <name>[4Fe-4S] cluster</name>
        <dbReference type="ChEBI" id="CHEBI:49883"/>
    </ligand>
</feature>
<comment type="subcellular location">
    <subcellularLocation>
        <location evidence="9">Cytoplasm</location>
    </subcellularLocation>
    <subcellularLocation>
        <location evidence="9">Mitochondrion intermembrane space</location>
    </subcellularLocation>
</comment>
<keyword evidence="7 9" id="KW-0411">Iron-sulfur</keyword>
<feature type="binding site" evidence="9">
    <location>
        <position position="168"/>
    </location>
    <ligand>
        <name>[2Fe-2S] cluster</name>
        <dbReference type="ChEBI" id="CHEBI:190135"/>
    </ligand>
</feature>
<gene>
    <name evidence="13" type="ORF">PPROV_001038300</name>
</gene>
<dbReference type="HAMAP" id="MF_03115">
    <property type="entry name" value="Anamorsin"/>
    <property type="match status" value="1"/>
</dbReference>
<name>A0A830HYJ7_9CHLO</name>
<feature type="binding site" evidence="9">
    <location>
        <position position="225"/>
    </location>
    <ligand>
        <name>[4Fe-4S] cluster</name>
        <dbReference type="ChEBI" id="CHEBI:49883"/>
    </ligand>
</feature>
<dbReference type="GO" id="GO:0005758">
    <property type="term" value="C:mitochondrial intermembrane space"/>
    <property type="evidence" value="ECO:0007669"/>
    <property type="project" value="UniProtKB-SubCell"/>
</dbReference>
<comment type="function">
    <text evidence="9">Component of the cytosolic iron-sulfur (Fe-S) protein assembly (CIA) machinery. Required for the maturation of extramitochondrial Fe-S proteins. Part of an electron transfer chain functioning in an early step of cytosolic Fe-S biogenesis, facilitating the de novo assembly of a [4Fe-4S] cluster on the cytosolic Fe-S scaffold complex. Electrons are transferred from NADPH via a FAD- and FMN-containing diflavin oxidoreductase. Together with the diflavin oxidoreductase, also required for the assembly of the diferric tyrosyl radical cofactor of ribonucleotide reductase (RNR), probably by providing electrons for reduction during radical cofactor maturation in the catalytic small subunit.</text>
</comment>
<evidence type="ECO:0000256" key="6">
    <source>
        <dbReference type="ARBA" id="ARBA00023004"/>
    </source>
</evidence>
<comment type="domain">
    <text evidence="9">The twin Cx2C motifs are involved in the recognition by the mitochondrial MIA40-ERV1 disulfide relay system. The formation of 2 disulfide bonds in the Cx2C motifs through dithiol/disulfide exchange reactions effectively traps the protein in the mitochondrial intermembrane space.</text>
</comment>
<feature type="domain" description="Anamorsin C-terminal" evidence="12">
    <location>
        <begin position="171"/>
        <end position="240"/>
    </location>
</feature>
<keyword evidence="6 9" id="KW-0408">Iron</keyword>
<dbReference type="Proteomes" id="UP000660262">
    <property type="component" value="Unassembled WGS sequence"/>
</dbReference>
<proteinExistence type="inferred from homology"/>
<feature type="region of interest" description="Fe-S binding site B" evidence="9">
    <location>
        <begin position="211"/>
        <end position="225"/>
    </location>
</feature>
<evidence type="ECO:0000256" key="2">
    <source>
        <dbReference type="ARBA" id="ARBA00008169"/>
    </source>
</evidence>
<keyword evidence="9" id="KW-0001">2Fe-2S</keyword>
<organism evidence="13 14">
    <name type="scientific">Pycnococcus provasolii</name>
    <dbReference type="NCBI Taxonomy" id="41880"/>
    <lineage>
        <taxon>Eukaryota</taxon>
        <taxon>Viridiplantae</taxon>
        <taxon>Chlorophyta</taxon>
        <taxon>Pseudoscourfieldiophyceae</taxon>
        <taxon>Pseudoscourfieldiales</taxon>
        <taxon>Pycnococcaceae</taxon>
        <taxon>Pycnococcus</taxon>
    </lineage>
</organism>
<feature type="short sequence motif" description="Cx2C motif 1" evidence="9">
    <location>
        <begin position="211"/>
        <end position="214"/>
    </location>
</feature>
<comment type="domain">
    <text evidence="9">The N-terminal domain has structural similarity with S-adenosyl-L-methionine-dependent methyltransferases, but does not bind S-adenosyl-L-methionine. It is required for correct assembly of the 2 Fe-S clusters.</text>
</comment>
<comment type="caution">
    <text evidence="9">Lacks conserved residue(s) required for the propagation of feature annotation.</text>
</comment>
<evidence type="ECO:0000259" key="12">
    <source>
        <dbReference type="Pfam" id="PF05093"/>
    </source>
</evidence>
<dbReference type="GO" id="GO:0051539">
    <property type="term" value="F:4 iron, 4 sulfur cluster binding"/>
    <property type="evidence" value="ECO:0007669"/>
    <property type="project" value="UniProtKB-KW"/>
</dbReference>